<dbReference type="InterPro" id="IPR050194">
    <property type="entry name" value="Glycosyltransferase_grp1"/>
</dbReference>
<organism evidence="3 4">
    <name type="scientific">Candidatus Schekmanbacteria bacterium RIFCSPLOWO2_12_FULL_38_15</name>
    <dbReference type="NCBI Taxonomy" id="1817883"/>
    <lineage>
        <taxon>Bacteria</taxon>
        <taxon>Candidatus Schekmaniibacteriota</taxon>
    </lineage>
</organism>
<gene>
    <name evidence="3" type="ORF">A3G31_00295</name>
</gene>
<dbReference type="Gene3D" id="3.40.50.2000">
    <property type="entry name" value="Glycogen Phosphorylase B"/>
    <property type="match status" value="2"/>
</dbReference>
<dbReference type="Pfam" id="PF13439">
    <property type="entry name" value="Glyco_transf_4"/>
    <property type="match status" value="1"/>
</dbReference>
<dbReference type="InterPro" id="IPR028098">
    <property type="entry name" value="Glyco_trans_4-like_N"/>
</dbReference>
<evidence type="ECO:0000259" key="1">
    <source>
        <dbReference type="Pfam" id="PF00534"/>
    </source>
</evidence>
<name>A0A1F7SG97_9BACT</name>
<dbReference type="AlphaFoldDB" id="A0A1F7SG97"/>
<feature type="domain" description="Glycosyltransferase subfamily 4-like N-terminal" evidence="2">
    <location>
        <begin position="15"/>
        <end position="188"/>
    </location>
</feature>
<evidence type="ECO:0008006" key="5">
    <source>
        <dbReference type="Google" id="ProtNLM"/>
    </source>
</evidence>
<sequence>MKILMAVSHYYFFTGGTRTVMKEFSQKLIKKRHQVDILTVNVSERGEPLWKKEISDNGQSKIIRWPACKPFVRIKYLNRLFPRIFNSIFFLKWGLRKVLKDYDIIQFFDVNDLTFPLFFFFTKKPKIFVCATLAERFNLYQNSPIPRFILTKSCSLYFASNQNTARILKELGVDESKIKNIPYSVDVEKYTTALEKKKDNIILFIGAFEERKGIHILLDSLWYLKNKVELVMAGPIRDSKYFNNIQKHFEGINKKGFHKITYLSVVDEKELIDLYQKAAIFICPSISEEFGIVIIEAFACGTPVIASKIGGISYVVKHFENGILVNHEDPVELSEEIDMLLNNIDMRNTMGKMAREYVVENFSSEKVASRIENVFLNVKN</sequence>
<evidence type="ECO:0000259" key="2">
    <source>
        <dbReference type="Pfam" id="PF13439"/>
    </source>
</evidence>
<reference evidence="3 4" key="1">
    <citation type="journal article" date="2016" name="Nat. Commun.">
        <title>Thousands of microbial genomes shed light on interconnected biogeochemical processes in an aquifer system.</title>
        <authorList>
            <person name="Anantharaman K."/>
            <person name="Brown C.T."/>
            <person name="Hug L.A."/>
            <person name="Sharon I."/>
            <person name="Castelle C.J."/>
            <person name="Probst A.J."/>
            <person name="Thomas B.C."/>
            <person name="Singh A."/>
            <person name="Wilkins M.J."/>
            <person name="Karaoz U."/>
            <person name="Brodie E.L."/>
            <person name="Williams K.H."/>
            <person name="Hubbard S.S."/>
            <person name="Banfield J.F."/>
        </authorList>
    </citation>
    <scope>NUCLEOTIDE SEQUENCE [LARGE SCALE GENOMIC DNA]</scope>
</reference>
<proteinExistence type="predicted"/>
<evidence type="ECO:0000313" key="3">
    <source>
        <dbReference type="EMBL" id="OGL52823.1"/>
    </source>
</evidence>
<comment type="caution">
    <text evidence="3">The sequence shown here is derived from an EMBL/GenBank/DDBJ whole genome shotgun (WGS) entry which is preliminary data.</text>
</comment>
<dbReference type="CDD" id="cd03801">
    <property type="entry name" value="GT4_PimA-like"/>
    <property type="match status" value="1"/>
</dbReference>
<dbReference type="Pfam" id="PF00534">
    <property type="entry name" value="Glycos_transf_1"/>
    <property type="match status" value="1"/>
</dbReference>
<dbReference type="GO" id="GO:0016757">
    <property type="term" value="F:glycosyltransferase activity"/>
    <property type="evidence" value="ECO:0007669"/>
    <property type="project" value="InterPro"/>
</dbReference>
<dbReference type="Proteomes" id="UP000178082">
    <property type="component" value="Unassembled WGS sequence"/>
</dbReference>
<accession>A0A1F7SG97</accession>
<dbReference type="SUPFAM" id="SSF53756">
    <property type="entry name" value="UDP-Glycosyltransferase/glycogen phosphorylase"/>
    <property type="match status" value="1"/>
</dbReference>
<dbReference type="PANTHER" id="PTHR45947:SF3">
    <property type="entry name" value="SULFOQUINOVOSYL TRANSFERASE SQD2"/>
    <property type="match status" value="1"/>
</dbReference>
<protein>
    <recommendedName>
        <fullName evidence="5">Glycosyl transferase family 1 domain-containing protein</fullName>
    </recommendedName>
</protein>
<dbReference type="PANTHER" id="PTHR45947">
    <property type="entry name" value="SULFOQUINOVOSYL TRANSFERASE SQD2"/>
    <property type="match status" value="1"/>
</dbReference>
<dbReference type="EMBL" id="MGDI01000029">
    <property type="protein sequence ID" value="OGL52823.1"/>
    <property type="molecule type" value="Genomic_DNA"/>
</dbReference>
<dbReference type="InterPro" id="IPR001296">
    <property type="entry name" value="Glyco_trans_1"/>
</dbReference>
<feature type="domain" description="Glycosyl transferase family 1" evidence="1">
    <location>
        <begin position="195"/>
        <end position="356"/>
    </location>
</feature>
<evidence type="ECO:0000313" key="4">
    <source>
        <dbReference type="Proteomes" id="UP000178082"/>
    </source>
</evidence>
<dbReference type="STRING" id="1817883.A3G31_00295"/>